<evidence type="ECO:0000313" key="2">
    <source>
        <dbReference type="Proteomes" id="UP000636709"/>
    </source>
</evidence>
<reference evidence="1" key="1">
    <citation type="submission" date="2020-07" db="EMBL/GenBank/DDBJ databases">
        <title>Genome sequence and genetic diversity analysis of an under-domesticated orphan crop, white fonio (Digitaria exilis).</title>
        <authorList>
            <person name="Bennetzen J.L."/>
            <person name="Chen S."/>
            <person name="Ma X."/>
            <person name="Wang X."/>
            <person name="Yssel A.E.J."/>
            <person name="Chaluvadi S.R."/>
            <person name="Johnson M."/>
            <person name="Gangashetty P."/>
            <person name="Hamidou F."/>
            <person name="Sanogo M.D."/>
            <person name="Zwaenepoel A."/>
            <person name="Wallace J."/>
            <person name="Van De Peer Y."/>
            <person name="Van Deynze A."/>
        </authorList>
    </citation>
    <scope>NUCLEOTIDE SEQUENCE</scope>
    <source>
        <tissue evidence="1">Leaves</tissue>
    </source>
</reference>
<protein>
    <submittedName>
        <fullName evidence="1">Uncharacterized protein</fullName>
    </submittedName>
</protein>
<comment type="caution">
    <text evidence="1">The sequence shown here is derived from an EMBL/GenBank/DDBJ whole genome shotgun (WGS) entry which is preliminary data.</text>
</comment>
<organism evidence="1 2">
    <name type="scientific">Digitaria exilis</name>
    <dbReference type="NCBI Taxonomy" id="1010633"/>
    <lineage>
        <taxon>Eukaryota</taxon>
        <taxon>Viridiplantae</taxon>
        <taxon>Streptophyta</taxon>
        <taxon>Embryophyta</taxon>
        <taxon>Tracheophyta</taxon>
        <taxon>Spermatophyta</taxon>
        <taxon>Magnoliopsida</taxon>
        <taxon>Liliopsida</taxon>
        <taxon>Poales</taxon>
        <taxon>Poaceae</taxon>
        <taxon>PACMAD clade</taxon>
        <taxon>Panicoideae</taxon>
        <taxon>Panicodae</taxon>
        <taxon>Paniceae</taxon>
        <taxon>Anthephorinae</taxon>
        <taxon>Digitaria</taxon>
    </lineage>
</organism>
<proteinExistence type="predicted"/>
<dbReference type="AlphaFoldDB" id="A0A835F9Z4"/>
<evidence type="ECO:0000313" key="1">
    <source>
        <dbReference type="EMBL" id="KAF8732246.1"/>
    </source>
</evidence>
<dbReference type="EMBL" id="JACEFO010001605">
    <property type="protein sequence ID" value="KAF8732246.1"/>
    <property type="molecule type" value="Genomic_DNA"/>
</dbReference>
<sequence>MGDLEGAERKSLPTKRVKCSSPLCQNKRQDRCMDLGGGKAPRVLNVARIETIFVLSLGFQAM</sequence>
<keyword evidence="2" id="KW-1185">Reference proteome</keyword>
<dbReference type="Proteomes" id="UP000636709">
    <property type="component" value="Unassembled WGS sequence"/>
</dbReference>
<name>A0A835F9Z4_9POAL</name>
<gene>
    <name evidence="1" type="ORF">HU200_016225</name>
</gene>
<accession>A0A835F9Z4</accession>